<accession>A0ABQ9Z431</accession>
<dbReference type="Proteomes" id="UP001234178">
    <property type="component" value="Unassembled WGS sequence"/>
</dbReference>
<dbReference type="SUPFAM" id="SSF47769">
    <property type="entry name" value="SAM/Pointed domain"/>
    <property type="match status" value="1"/>
</dbReference>
<evidence type="ECO:0000313" key="3">
    <source>
        <dbReference type="Proteomes" id="UP001234178"/>
    </source>
</evidence>
<reference evidence="2 3" key="1">
    <citation type="journal article" date="2023" name="Nucleic Acids Res.">
        <title>The hologenome of Daphnia magna reveals possible DNA methylation and microbiome-mediated evolution of the host genome.</title>
        <authorList>
            <person name="Chaturvedi A."/>
            <person name="Li X."/>
            <person name="Dhandapani V."/>
            <person name="Marshall H."/>
            <person name="Kissane S."/>
            <person name="Cuenca-Cambronero M."/>
            <person name="Asole G."/>
            <person name="Calvet F."/>
            <person name="Ruiz-Romero M."/>
            <person name="Marangio P."/>
            <person name="Guigo R."/>
            <person name="Rago D."/>
            <person name="Mirbahai L."/>
            <person name="Eastwood N."/>
            <person name="Colbourne J.K."/>
            <person name="Zhou J."/>
            <person name="Mallon E."/>
            <person name="Orsini L."/>
        </authorList>
    </citation>
    <scope>NUCLEOTIDE SEQUENCE [LARGE SCALE GENOMIC DNA]</scope>
    <source>
        <strain evidence="2">LRV0_1</strain>
    </source>
</reference>
<evidence type="ECO:0000313" key="2">
    <source>
        <dbReference type="EMBL" id="KAK4007648.1"/>
    </source>
</evidence>
<evidence type="ECO:0000259" key="1">
    <source>
        <dbReference type="SMART" id="SM00454"/>
    </source>
</evidence>
<name>A0ABQ9Z431_9CRUS</name>
<dbReference type="Pfam" id="PF07647">
    <property type="entry name" value="SAM_2"/>
    <property type="match status" value="1"/>
</dbReference>
<feature type="domain" description="SAM" evidence="1">
    <location>
        <begin position="8"/>
        <end position="74"/>
    </location>
</feature>
<protein>
    <recommendedName>
        <fullName evidence="1">SAM domain-containing protein</fullName>
    </recommendedName>
</protein>
<proteinExistence type="predicted"/>
<gene>
    <name evidence="2" type="ORF">OUZ56_012802</name>
</gene>
<dbReference type="InterPro" id="IPR013761">
    <property type="entry name" value="SAM/pointed_sf"/>
</dbReference>
<dbReference type="Gene3D" id="1.10.150.50">
    <property type="entry name" value="Transcription Factor, Ets-1"/>
    <property type="match status" value="1"/>
</dbReference>
<dbReference type="SMART" id="SM00454">
    <property type="entry name" value="SAM"/>
    <property type="match status" value="1"/>
</dbReference>
<keyword evidence="3" id="KW-1185">Reference proteome</keyword>
<comment type="caution">
    <text evidence="2">The sequence shown here is derived from an EMBL/GenBank/DDBJ whole genome shotgun (WGS) entry which is preliminary data.</text>
</comment>
<organism evidence="2 3">
    <name type="scientific">Daphnia magna</name>
    <dbReference type="NCBI Taxonomy" id="35525"/>
    <lineage>
        <taxon>Eukaryota</taxon>
        <taxon>Metazoa</taxon>
        <taxon>Ecdysozoa</taxon>
        <taxon>Arthropoda</taxon>
        <taxon>Crustacea</taxon>
        <taxon>Branchiopoda</taxon>
        <taxon>Diplostraca</taxon>
        <taxon>Cladocera</taxon>
        <taxon>Anomopoda</taxon>
        <taxon>Daphniidae</taxon>
        <taxon>Daphnia</taxon>
    </lineage>
</organism>
<sequence>MNVSPDDVKIWTVVQVEEYLKLKGFGESITNILRGNEIDGESLLLLNDVDVASMGFKIGPVAKFRSFLVTLKYFPSTSTQHLWAEALVKSFPCLGTKVTDVEGKVTMNHDIYFHPKAIGFMRTNYKKCVEAKE</sequence>
<dbReference type="InterPro" id="IPR001660">
    <property type="entry name" value="SAM"/>
</dbReference>
<dbReference type="EMBL" id="JAOYFB010000002">
    <property type="protein sequence ID" value="KAK4007648.1"/>
    <property type="molecule type" value="Genomic_DNA"/>
</dbReference>